<gene>
    <name evidence="4" type="ORF">HPB48_017231</name>
</gene>
<dbReference type="PANTHER" id="PTHR19854">
    <property type="entry name" value="TRANSDUCIN BETA-LIKE 3"/>
    <property type="match status" value="1"/>
</dbReference>
<dbReference type="VEuPathDB" id="VectorBase:HLOH_048880"/>
<evidence type="ECO:0000313" key="4">
    <source>
        <dbReference type="EMBL" id="KAH9381056.1"/>
    </source>
</evidence>
<evidence type="ECO:0000256" key="3">
    <source>
        <dbReference type="PROSITE-ProRule" id="PRU00221"/>
    </source>
</evidence>
<dbReference type="AlphaFoldDB" id="A0A9J6H1Y0"/>
<evidence type="ECO:0000256" key="1">
    <source>
        <dbReference type="ARBA" id="ARBA00022574"/>
    </source>
</evidence>
<dbReference type="Pfam" id="PF00400">
    <property type="entry name" value="WD40"/>
    <property type="match status" value="2"/>
</dbReference>
<proteinExistence type="predicted"/>
<organism evidence="4 5">
    <name type="scientific">Haemaphysalis longicornis</name>
    <name type="common">Bush tick</name>
    <dbReference type="NCBI Taxonomy" id="44386"/>
    <lineage>
        <taxon>Eukaryota</taxon>
        <taxon>Metazoa</taxon>
        <taxon>Ecdysozoa</taxon>
        <taxon>Arthropoda</taxon>
        <taxon>Chelicerata</taxon>
        <taxon>Arachnida</taxon>
        <taxon>Acari</taxon>
        <taxon>Parasitiformes</taxon>
        <taxon>Ixodida</taxon>
        <taxon>Ixodoidea</taxon>
        <taxon>Ixodidae</taxon>
        <taxon>Haemaphysalinae</taxon>
        <taxon>Haemaphysalis</taxon>
    </lineage>
</organism>
<dbReference type="InterPro" id="IPR036322">
    <property type="entry name" value="WD40_repeat_dom_sf"/>
</dbReference>
<comment type="caution">
    <text evidence="4">The sequence shown here is derived from an EMBL/GenBank/DDBJ whole genome shotgun (WGS) entry which is preliminary data.</text>
</comment>
<dbReference type="PROSITE" id="PS50294">
    <property type="entry name" value="WD_REPEATS_REGION"/>
    <property type="match status" value="1"/>
</dbReference>
<reference evidence="4 5" key="1">
    <citation type="journal article" date="2020" name="Cell">
        <title>Large-Scale Comparative Analyses of Tick Genomes Elucidate Their Genetic Diversity and Vector Capacities.</title>
        <authorList>
            <consortium name="Tick Genome and Microbiome Consortium (TIGMIC)"/>
            <person name="Jia N."/>
            <person name="Wang J."/>
            <person name="Shi W."/>
            <person name="Du L."/>
            <person name="Sun Y."/>
            <person name="Zhan W."/>
            <person name="Jiang J.F."/>
            <person name="Wang Q."/>
            <person name="Zhang B."/>
            <person name="Ji P."/>
            <person name="Bell-Sakyi L."/>
            <person name="Cui X.M."/>
            <person name="Yuan T.T."/>
            <person name="Jiang B.G."/>
            <person name="Yang W.F."/>
            <person name="Lam T.T."/>
            <person name="Chang Q.C."/>
            <person name="Ding S.J."/>
            <person name="Wang X.J."/>
            <person name="Zhu J.G."/>
            <person name="Ruan X.D."/>
            <person name="Zhao L."/>
            <person name="Wei J.T."/>
            <person name="Ye R.Z."/>
            <person name="Que T.C."/>
            <person name="Du C.H."/>
            <person name="Zhou Y.H."/>
            <person name="Cheng J.X."/>
            <person name="Dai P.F."/>
            <person name="Guo W.B."/>
            <person name="Han X.H."/>
            <person name="Huang E.J."/>
            <person name="Li L.F."/>
            <person name="Wei W."/>
            <person name="Gao Y.C."/>
            <person name="Liu J.Z."/>
            <person name="Shao H.Z."/>
            <person name="Wang X."/>
            <person name="Wang C.C."/>
            <person name="Yang T.C."/>
            <person name="Huo Q.B."/>
            <person name="Li W."/>
            <person name="Chen H.Y."/>
            <person name="Chen S.E."/>
            <person name="Zhou L.G."/>
            <person name="Ni X.B."/>
            <person name="Tian J.H."/>
            <person name="Sheng Y."/>
            <person name="Liu T."/>
            <person name="Pan Y.S."/>
            <person name="Xia L.Y."/>
            <person name="Li J."/>
            <person name="Zhao F."/>
            <person name="Cao W.C."/>
        </authorList>
    </citation>
    <scope>NUCLEOTIDE SEQUENCE [LARGE SCALE GENOMIC DNA]</scope>
    <source>
        <strain evidence="4">HaeL-2018</strain>
    </source>
</reference>
<dbReference type="InterPro" id="IPR001680">
    <property type="entry name" value="WD40_rpt"/>
</dbReference>
<dbReference type="InterPro" id="IPR015943">
    <property type="entry name" value="WD40/YVTN_repeat-like_dom_sf"/>
</dbReference>
<protein>
    <submittedName>
        <fullName evidence="4">Uncharacterized protein</fullName>
    </submittedName>
</protein>
<evidence type="ECO:0000256" key="2">
    <source>
        <dbReference type="ARBA" id="ARBA00022737"/>
    </source>
</evidence>
<keyword evidence="1 3" id="KW-0853">WD repeat</keyword>
<name>A0A9J6H1Y0_HAELO</name>
<dbReference type="SMART" id="SM00320">
    <property type="entry name" value="WD40"/>
    <property type="match status" value="3"/>
</dbReference>
<sequence>MAMCTRLCDECNTVLTAYENGSIIAYDLRSGGIPITTLTLYTEPIMCMDFHDANEVGRGICGSMTKELCVFERHEEGLLEKRRVPVINEGFCSVHVRPDGKIVASGGVDGRVRVFSWKTLKPLAVLDVHKESVQTVRFSKDSVCKVGPLLAAGSKDRTVTLWSLYN</sequence>
<dbReference type="Proteomes" id="UP000821853">
    <property type="component" value="Chromosome 9"/>
</dbReference>
<dbReference type="SUPFAM" id="SSF50978">
    <property type="entry name" value="WD40 repeat-like"/>
    <property type="match status" value="1"/>
</dbReference>
<dbReference type="OMA" id="FERHEEG"/>
<evidence type="ECO:0000313" key="5">
    <source>
        <dbReference type="Proteomes" id="UP000821853"/>
    </source>
</evidence>
<feature type="repeat" description="WD" evidence="3">
    <location>
        <begin position="126"/>
        <end position="166"/>
    </location>
</feature>
<dbReference type="PANTHER" id="PTHR19854:SF1">
    <property type="entry name" value="GUANINE NUCLEOTIDE-BINDING PROTEIN SUBUNIT BETA-LIKE PROTEIN 1"/>
    <property type="match status" value="1"/>
</dbReference>
<keyword evidence="2" id="KW-0677">Repeat</keyword>
<dbReference type="OrthoDB" id="7668193at2759"/>
<keyword evidence="5" id="KW-1185">Reference proteome</keyword>
<dbReference type="PROSITE" id="PS50082">
    <property type="entry name" value="WD_REPEATS_2"/>
    <property type="match status" value="1"/>
</dbReference>
<accession>A0A9J6H1Y0</accession>
<dbReference type="EMBL" id="JABSTR010000011">
    <property type="protein sequence ID" value="KAH9381056.1"/>
    <property type="molecule type" value="Genomic_DNA"/>
</dbReference>
<dbReference type="Gene3D" id="2.130.10.10">
    <property type="entry name" value="YVTN repeat-like/Quinoprotein amine dehydrogenase"/>
    <property type="match status" value="1"/>
</dbReference>